<keyword evidence="12" id="KW-0663">Pyridoxal phosphate</keyword>
<dbReference type="PANTHER" id="PTHR11825:SF44">
    <property type="entry name" value="BRANCHED-CHAIN-AMINO-ACID AMINOTRANSFERASE"/>
    <property type="match status" value="1"/>
</dbReference>
<evidence type="ECO:0000256" key="13">
    <source>
        <dbReference type="ARBA" id="ARBA00023304"/>
    </source>
</evidence>
<comment type="catalytic activity">
    <reaction evidence="14">
        <text>L-valine + 2-oxoglutarate = 3-methyl-2-oxobutanoate + L-glutamate</text>
        <dbReference type="Rhea" id="RHEA:24813"/>
        <dbReference type="ChEBI" id="CHEBI:11851"/>
        <dbReference type="ChEBI" id="CHEBI:16810"/>
        <dbReference type="ChEBI" id="CHEBI:29985"/>
        <dbReference type="ChEBI" id="CHEBI:57762"/>
        <dbReference type="EC" id="2.6.1.42"/>
    </reaction>
</comment>
<evidence type="ECO:0000256" key="12">
    <source>
        <dbReference type="ARBA" id="ARBA00022898"/>
    </source>
</evidence>
<dbReference type="RefSeq" id="WP_141443372.1">
    <property type="nucleotide sequence ID" value="NZ_CP038231.1"/>
</dbReference>
<name>A0A4Y6U8Y8_9PROT</name>
<comment type="pathway">
    <text evidence="3">Amino-acid biosynthesis; L-isoleucine biosynthesis; L-isoleucine from 2-oxobutanoate: step 4/4.</text>
</comment>
<keyword evidence="9 19" id="KW-0032">Aminotransferase</keyword>
<dbReference type="GO" id="GO:0009098">
    <property type="term" value="P:L-leucine biosynthetic process"/>
    <property type="evidence" value="ECO:0007669"/>
    <property type="project" value="UniProtKB-UniPathway"/>
</dbReference>
<evidence type="ECO:0000256" key="2">
    <source>
        <dbReference type="ARBA" id="ARBA00003109"/>
    </source>
</evidence>
<comment type="similarity">
    <text evidence="6">Belongs to the class-IV pyridoxal-phosphate-dependent aminotransferase family.</text>
</comment>
<dbReference type="Pfam" id="PF01063">
    <property type="entry name" value="Aminotran_4"/>
    <property type="match status" value="1"/>
</dbReference>
<evidence type="ECO:0000313" key="20">
    <source>
        <dbReference type="Proteomes" id="UP000318709"/>
    </source>
</evidence>
<comment type="cofactor">
    <cofactor evidence="1">
        <name>pyridoxal 5'-phosphate</name>
        <dbReference type="ChEBI" id="CHEBI:597326"/>
    </cofactor>
</comment>
<dbReference type="Proteomes" id="UP000318709">
    <property type="component" value="Chromosome"/>
</dbReference>
<dbReference type="UniPathway" id="UPA00047">
    <property type="reaction ID" value="UER00058"/>
</dbReference>
<feature type="region of interest" description="Disordered" evidence="18">
    <location>
        <begin position="319"/>
        <end position="339"/>
    </location>
</feature>
<dbReference type="GO" id="GO:0009097">
    <property type="term" value="P:isoleucine biosynthetic process"/>
    <property type="evidence" value="ECO:0007669"/>
    <property type="project" value="UniProtKB-UniPathway"/>
</dbReference>
<evidence type="ECO:0000256" key="3">
    <source>
        <dbReference type="ARBA" id="ARBA00004824"/>
    </source>
</evidence>
<feature type="modified residue" description="N6-(pyridoxal phosphate)lysine" evidence="17">
    <location>
        <position position="199"/>
    </location>
</feature>
<evidence type="ECO:0000256" key="18">
    <source>
        <dbReference type="SAM" id="MobiDB-lite"/>
    </source>
</evidence>
<evidence type="ECO:0000256" key="6">
    <source>
        <dbReference type="ARBA" id="ARBA00009320"/>
    </source>
</evidence>
<dbReference type="NCBIfam" id="TIGR01123">
    <property type="entry name" value="ilvE_II"/>
    <property type="match status" value="1"/>
</dbReference>
<dbReference type="InterPro" id="IPR005786">
    <property type="entry name" value="B_amino_transII"/>
</dbReference>
<dbReference type="SUPFAM" id="SSF56752">
    <property type="entry name" value="D-aminoacid aminotransferase-like PLP-dependent enzymes"/>
    <property type="match status" value="1"/>
</dbReference>
<evidence type="ECO:0000313" key="19">
    <source>
        <dbReference type="EMBL" id="QDH13664.1"/>
    </source>
</evidence>
<feature type="compositionally biased region" description="Basic and acidic residues" evidence="18">
    <location>
        <begin position="319"/>
        <end position="331"/>
    </location>
</feature>
<reference evidence="19 20" key="1">
    <citation type="submission" date="2019-03" db="EMBL/GenBank/DDBJ databases">
        <title>The complete genome sequence of Swingsia_sp. F3b2 LMG30590(T).</title>
        <authorList>
            <person name="Chua K.-O."/>
            <person name="Chan K.-G."/>
            <person name="See-Too W.-S."/>
        </authorList>
    </citation>
    <scope>NUCLEOTIDE SEQUENCE [LARGE SCALE GENOMIC DNA]</scope>
    <source>
        <strain evidence="19 20">F3b2</strain>
    </source>
</reference>
<dbReference type="UniPathway" id="UPA00049">
    <property type="reaction ID" value="UER00062"/>
</dbReference>
<dbReference type="InterPro" id="IPR036038">
    <property type="entry name" value="Aminotransferase-like"/>
</dbReference>
<evidence type="ECO:0000256" key="4">
    <source>
        <dbReference type="ARBA" id="ARBA00004931"/>
    </source>
</evidence>
<sequence length="372" mass="40687">MSAEKFKHIPHPNPTPEAERRKLLAEGNFGKVFSDHMFLMDYDPEKGWHDGRLEARRPFALDPASLVLHYGQEIFEGMKAFKGPDGTVTVFRPEANGQRLAASARRLAMPEMPVETFVSAIDALVQKDSAWVPEAEGHSLYLRPFMIAHDAFLGVKPAERYLFAVIASPVGNYFAKPTVDVWVTERYTRAAPGGTGEAKCGGNYAGGLVAQREAYSQKCDQVLFLDSTQGHFVEEMGGMNVMFVRKDGSVVTPPLDGTILRGITRNSLLTLGRDMGLNMREEPVDINELFEAAAAGDVVEAFACGTAAAVSPIGRLKRTPGEGDKAGRRTEAVFGDGATPGPVTMKLKKALLDVQRGRVEDKHGWRHSIMVQ</sequence>
<dbReference type="NCBIfam" id="NF009897">
    <property type="entry name" value="PRK13357.1"/>
    <property type="match status" value="1"/>
</dbReference>
<protein>
    <recommendedName>
        <fullName evidence="8">Probable branched-chain-amino-acid aminotransferase</fullName>
        <ecNumber evidence="7">2.6.1.42</ecNumber>
    </recommendedName>
</protein>
<evidence type="ECO:0000256" key="8">
    <source>
        <dbReference type="ARBA" id="ARBA00014472"/>
    </source>
</evidence>
<evidence type="ECO:0000256" key="17">
    <source>
        <dbReference type="PIRSR" id="PIRSR006468-1"/>
    </source>
</evidence>
<evidence type="ECO:0000256" key="16">
    <source>
        <dbReference type="ARBA" id="ARBA00049229"/>
    </source>
</evidence>
<dbReference type="Gene3D" id="3.30.470.10">
    <property type="match status" value="1"/>
</dbReference>
<comment type="function">
    <text evidence="2">Acts on leucine, isoleucine and valine.</text>
</comment>
<keyword evidence="11 19" id="KW-0808">Transferase</keyword>
<comment type="catalytic activity">
    <reaction evidence="16">
        <text>L-leucine + 2-oxoglutarate = 4-methyl-2-oxopentanoate + L-glutamate</text>
        <dbReference type="Rhea" id="RHEA:18321"/>
        <dbReference type="ChEBI" id="CHEBI:16810"/>
        <dbReference type="ChEBI" id="CHEBI:17865"/>
        <dbReference type="ChEBI" id="CHEBI:29985"/>
        <dbReference type="ChEBI" id="CHEBI:57427"/>
        <dbReference type="EC" id="2.6.1.42"/>
    </reaction>
</comment>
<keyword evidence="10" id="KW-0028">Amino-acid biosynthesis</keyword>
<dbReference type="EC" id="2.6.1.42" evidence="7"/>
<dbReference type="InterPro" id="IPR001544">
    <property type="entry name" value="Aminotrans_IV"/>
</dbReference>
<comment type="pathway">
    <text evidence="5">Amino-acid biosynthesis; L-leucine biosynthesis; L-leucine from 3-methyl-2-oxobutanoate: step 4/4.</text>
</comment>
<evidence type="ECO:0000256" key="10">
    <source>
        <dbReference type="ARBA" id="ARBA00022605"/>
    </source>
</evidence>
<organism evidence="19 20">
    <name type="scientific">Formicincola oecophyllae</name>
    <dbReference type="NCBI Taxonomy" id="2558361"/>
    <lineage>
        <taxon>Bacteria</taxon>
        <taxon>Pseudomonadati</taxon>
        <taxon>Pseudomonadota</taxon>
        <taxon>Alphaproteobacteria</taxon>
        <taxon>Acetobacterales</taxon>
        <taxon>Acetobacteraceae</taxon>
        <taxon>Formicincola</taxon>
    </lineage>
</organism>
<dbReference type="InterPro" id="IPR033939">
    <property type="entry name" value="BCAT_family"/>
</dbReference>
<evidence type="ECO:0000256" key="11">
    <source>
        <dbReference type="ARBA" id="ARBA00022679"/>
    </source>
</evidence>
<evidence type="ECO:0000256" key="7">
    <source>
        <dbReference type="ARBA" id="ARBA00013053"/>
    </source>
</evidence>
<dbReference type="EMBL" id="CP038231">
    <property type="protein sequence ID" value="QDH13664.1"/>
    <property type="molecule type" value="Genomic_DNA"/>
</dbReference>
<evidence type="ECO:0000256" key="14">
    <source>
        <dbReference type="ARBA" id="ARBA00048212"/>
    </source>
</evidence>
<evidence type="ECO:0000256" key="1">
    <source>
        <dbReference type="ARBA" id="ARBA00001933"/>
    </source>
</evidence>
<dbReference type="AlphaFoldDB" id="A0A4Y6U8Y8"/>
<dbReference type="OrthoDB" id="9804984at2"/>
<evidence type="ECO:0000256" key="5">
    <source>
        <dbReference type="ARBA" id="ARBA00005072"/>
    </source>
</evidence>
<comment type="catalytic activity">
    <reaction evidence="15">
        <text>L-isoleucine + 2-oxoglutarate = (S)-3-methyl-2-oxopentanoate + L-glutamate</text>
        <dbReference type="Rhea" id="RHEA:24801"/>
        <dbReference type="ChEBI" id="CHEBI:16810"/>
        <dbReference type="ChEBI" id="CHEBI:29985"/>
        <dbReference type="ChEBI" id="CHEBI:35146"/>
        <dbReference type="ChEBI" id="CHEBI:58045"/>
        <dbReference type="EC" id="2.6.1.42"/>
    </reaction>
</comment>
<dbReference type="GO" id="GO:0052656">
    <property type="term" value="F:L-isoleucine-2-oxoglutarate transaminase activity"/>
    <property type="evidence" value="ECO:0007669"/>
    <property type="project" value="RHEA"/>
</dbReference>
<dbReference type="KEGG" id="swf:E3E12_05070"/>
<dbReference type="PIRSF" id="PIRSF006468">
    <property type="entry name" value="BCAT1"/>
    <property type="match status" value="1"/>
</dbReference>
<dbReference type="InterPro" id="IPR043132">
    <property type="entry name" value="BCAT-like_C"/>
</dbReference>
<keyword evidence="13" id="KW-0100">Branched-chain amino acid biosynthesis</keyword>
<dbReference type="GO" id="GO:0052654">
    <property type="term" value="F:L-leucine-2-oxoglutarate transaminase activity"/>
    <property type="evidence" value="ECO:0007669"/>
    <property type="project" value="RHEA"/>
</dbReference>
<dbReference type="Gene3D" id="3.20.10.10">
    <property type="entry name" value="D-amino Acid Aminotransferase, subunit A, domain 2"/>
    <property type="match status" value="1"/>
</dbReference>
<dbReference type="GO" id="GO:0052655">
    <property type="term" value="F:L-valine-2-oxoglutarate transaminase activity"/>
    <property type="evidence" value="ECO:0007669"/>
    <property type="project" value="RHEA"/>
</dbReference>
<keyword evidence="20" id="KW-1185">Reference proteome</keyword>
<dbReference type="UniPathway" id="UPA00048">
    <property type="reaction ID" value="UER00073"/>
</dbReference>
<gene>
    <name evidence="19" type="ORF">E3E12_05070</name>
</gene>
<evidence type="ECO:0000256" key="9">
    <source>
        <dbReference type="ARBA" id="ARBA00022576"/>
    </source>
</evidence>
<dbReference type="CDD" id="cd01557">
    <property type="entry name" value="BCAT_beta_family"/>
    <property type="match status" value="1"/>
</dbReference>
<comment type="pathway">
    <text evidence="4">Amino-acid biosynthesis; L-valine biosynthesis; L-valine from pyruvate: step 4/4.</text>
</comment>
<dbReference type="PANTHER" id="PTHR11825">
    <property type="entry name" value="SUBGROUP IIII AMINOTRANSFERASE"/>
    <property type="match status" value="1"/>
</dbReference>
<proteinExistence type="inferred from homology"/>
<evidence type="ECO:0000256" key="15">
    <source>
        <dbReference type="ARBA" id="ARBA00048798"/>
    </source>
</evidence>
<dbReference type="InterPro" id="IPR043131">
    <property type="entry name" value="BCAT-like_N"/>
</dbReference>
<accession>A0A4Y6U8Y8</accession>
<dbReference type="GO" id="GO:0009099">
    <property type="term" value="P:L-valine biosynthetic process"/>
    <property type="evidence" value="ECO:0007669"/>
    <property type="project" value="UniProtKB-UniPathway"/>
</dbReference>